<keyword evidence="1" id="KW-1133">Transmembrane helix</keyword>
<dbReference type="RefSeq" id="WP_067554075.1">
    <property type="nucleotide sequence ID" value="NZ_CP016895.1"/>
</dbReference>
<keyword evidence="3" id="KW-1185">Reference proteome</keyword>
<feature type="transmembrane region" description="Helical" evidence="1">
    <location>
        <begin position="582"/>
        <end position="601"/>
    </location>
</feature>
<proteinExistence type="predicted"/>
<accession>A0A1B2LYY5</accession>
<feature type="transmembrane region" description="Helical" evidence="1">
    <location>
        <begin position="557"/>
        <end position="576"/>
    </location>
</feature>
<sequence length="639" mass="72322">MTIHDPVATVMDISSTISGVLVDDSEYDNVEKTVNTLELIKADYIGINDDPYYNEQEIRKQEAVDSMLNMYNGIGAGIGGALQENWDKDLSPEQILSKERSKKAAEQKNMNLKWEKEYFSVLNKEAYNSSIVSLKSKKKKQANLADHLDLLGKDFLETNILDKHICCNIQKNNIFDCASLLSHLETILGSCKVSAKINAYISQKMYDINDTNNYILNAISLNNMSTRETVNEAVQNTNSNNILGTLATQHFADLLNGINSWLGKMSERIKNTVLVFLEKSLIHISGYKPPKNFKIHPLLPITTVIATQQEIKVLSFKLNAKNAGAQRTAFNRFVVGYLKNINKLLNVKNDISTQTLLKMVDKHPYWNEVYQRYLRTGVASVPVLDIDKNTLANMPKQYSGIYKEFIKQLTKSEMKLDSGGRVKVDNSIDPIKDSKMMRFSIAKTGVGCLQVWAFTTIFSDNSLSDDNLYEKSGRRFAATLGLFTSFVEFSTMILKTFDGLLTKSAALRVYNNIALEFVEGISFKSMMWRGLGLIGGFVFGFYDIYNGYKAYNNGEKNFGFFLAASGLFLMIGSFYLFMGVPIIGVVFLFLAITYSIVASVIRDDKFIRWTRRCMISIDNTIEHFKNFDDQCDNLKELYK</sequence>
<keyword evidence="1" id="KW-0472">Membrane</keyword>
<evidence type="ECO:0000256" key="1">
    <source>
        <dbReference type="SAM" id="Phobius"/>
    </source>
</evidence>
<protein>
    <submittedName>
        <fullName evidence="2">Uncharacterized protein</fullName>
    </submittedName>
</protein>
<gene>
    <name evidence="2" type="ORF">BFG52_07240</name>
</gene>
<feature type="transmembrane region" description="Helical" evidence="1">
    <location>
        <begin position="526"/>
        <end position="545"/>
    </location>
</feature>
<dbReference type="EMBL" id="CP016895">
    <property type="protein sequence ID" value="AOA58168.1"/>
    <property type="molecule type" value="Genomic_DNA"/>
</dbReference>
<dbReference type="AlphaFoldDB" id="A0A1B2LYY5"/>
<name>A0A1B2LYY5_9GAMM</name>
<evidence type="ECO:0000313" key="3">
    <source>
        <dbReference type="Proteomes" id="UP000093391"/>
    </source>
</evidence>
<reference evidence="2 3" key="1">
    <citation type="submission" date="2016-08" db="EMBL/GenBank/DDBJ databases">
        <authorList>
            <person name="Seilhamer J.J."/>
        </authorList>
    </citation>
    <scope>NUCLEOTIDE SEQUENCE [LARGE SCALE GENOMIC DNA]</scope>
    <source>
        <strain evidence="2 3">BRTC-1</strain>
    </source>
</reference>
<dbReference type="Proteomes" id="UP000093391">
    <property type="component" value="Chromosome"/>
</dbReference>
<dbReference type="KEGG" id="ala:BFG52_07240"/>
<evidence type="ECO:0000313" key="2">
    <source>
        <dbReference type="EMBL" id="AOA58168.1"/>
    </source>
</evidence>
<organism evidence="2 3">
    <name type="scientific">Acinetobacter larvae</name>
    <dbReference type="NCBI Taxonomy" id="1789224"/>
    <lineage>
        <taxon>Bacteria</taxon>
        <taxon>Pseudomonadati</taxon>
        <taxon>Pseudomonadota</taxon>
        <taxon>Gammaproteobacteria</taxon>
        <taxon>Moraxellales</taxon>
        <taxon>Moraxellaceae</taxon>
        <taxon>Acinetobacter</taxon>
    </lineage>
</organism>
<dbReference type="STRING" id="1789224.BFG52_07240"/>
<keyword evidence="1" id="KW-0812">Transmembrane</keyword>